<dbReference type="HOGENOM" id="CLU_2480614_0_0_9"/>
<organism evidence="1 2">
    <name type="scientific">Peptoniphilus duerdenii ATCC BAA-1640</name>
    <dbReference type="NCBI Taxonomy" id="862517"/>
    <lineage>
        <taxon>Bacteria</taxon>
        <taxon>Bacillati</taxon>
        <taxon>Bacillota</taxon>
        <taxon>Tissierellia</taxon>
        <taxon>Tissierellales</taxon>
        <taxon>Peptoniphilaceae</taxon>
        <taxon>Peptoniphilus</taxon>
    </lineage>
</organism>
<name>E0NJG6_9FIRM</name>
<keyword evidence="2" id="KW-1185">Reference proteome</keyword>
<evidence type="ECO:0000313" key="2">
    <source>
        <dbReference type="Proteomes" id="UP000003280"/>
    </source>
</evidence>
<dbReference type="Proteomes" id="UP000003280">
    <property type="component" value="Unassembled WGS sequence"/>
</dbReference>
<evidence type="ECO:0000313" key="1">
    <source>
        <dbReference type="EMBL" id="EFM25986.1"/>
    </source>
</evidence>
<dbReference type="AlphaFoldDB" id="E0NJG6"/>
<accession>E0NJG6</accession>
<gene>
    <name evidence="1" type="ORF">HMPREF9225_0305</name>
</gene>
<dbReference type="EMBL" id="AEEH01000018">
    <property type="protein sequence ID" value="EFM25986.1"/>
    <property type="molecule type" value="Genomic_DNA"/>
</dbReference>
<proteinExistence type="predicted"/>
<comment type="caution">
    <text evidence="1">The sequence shown here is derived from an EMBL/GenBank/DDBJ whole genome shotgun (WGS) entry which is preliminary data.</text>
</comment>
<protein>
    <submittedName>
        <fullName evidence="1">Uncharacterized protein</fullName>
    </submittedName>
</protein>
<sequence>MGDFSWKNFCSLEALAEIFDFVAGLVQRVPKKPNEMKADLQNSTASQGDCSWEVCYSLRLWKQDASATWDKLLNTKTKNSWFPKSFK</sequence>
<reference evidence="1 2" key="1">
    <citation type="submission" date="2010-07" db="EMBL/GenBank/DDBJ databases">
        <authorList>
            <person name="Muzny D."/>
            <person name="Qin X."/>
            <person name="Deng J."/>
            <person name="Jiang H."/>
            <person name="Liu Y."/>
            <person name="Qu J."/>
            <person name="Song X.-Z."/>
            <person name="Zhang L."/>
            <person name="Thornton R."/>
            <person name="Coyle M."/>
            <person name="Francisco L."/>
            <person name="Jackson L."/>
            <person name="Javaid M."/>
            <person name="Korchina V."/>
            <person name="Kovar C."/>
            <person name="Mata R."/>
            <person name="Mathew T."/>
            <person name="Ngo R."/>
            <person name="Nguyen L."/>
            <person name="Nguyen N."/>
            <person name="Okwuonu G."/>
            <person name="Ongeri F."/>
            <person name="Pham C."/>
            <person name="Simmons D."/>
            <person name="Wilczek-Boney K."/>
            <person name="Hale W."/>
            <person name="Jakkamsetti A."/>
            <person name="Pham P."/>
            <person name="Ruth R."/>
            <person name="San Lucas F."/>
            <person name="Warren J."/>
            <person name="Zhang J."/>
            <person name="Zhao Z."/>
            <person name="Zhou C."/>
            <person name="Zhu D."/>
            <person name="Lee S."/>
            <person name="Bess C."/>
            <person name="Blankenburg K."/>
            <person name="Forbes L."/>
            <person name="Fu Q."/>
            <person name="Gubbala S."/>
            <person name="Hirani K."/>
            <person name="Jayaseelan J.C."/>
            <person name="Lara F."/>
            <person name="Munidasa M."/>
            <person name="Palculict T."/>
            <person name="Patil S."/>
            <person name="Pu L.-L."/>
            <person name="Saada N."/>
            <person name="Tang L."/>
            <person name="Weissenberger G."/>
            <person name="Zhu Y."/>
            <person name="Hemphill L."/>
            <person name="Shang Y."/>
            <person name="Youmans B."/>
            <person name="Ayvaz T."/>
            <person name="Ross M."/>
            <person name="Santibanez J."/>
            <person name="Aqrawi P."/>
            <person name="Gross S."/>
            <person name="Joshi V."/>
            <person name="Fowler G."/>
            <person name="Nazareth L."/>
            <person name="Reid J."/>
            <person name="Worley K."/>
            <person name="Petrosino J."/>
            <person name="Highlander S."/>
            <person name="Gibbs R."/>
        </authorList>
    </citation>
    <scope>NUCLEOTIDE SEQUENCE [LARGE SCALE GENOMIC DNA]</scope>
    <source>
        <strain evidence="1 2">ATCC BAA-1640</strain>
    </source>
</reference>